<dbReference type="Gene3D" id="3.40.50.300">
    <property type="entry name" value="P-loop containing nucleotide triphosphate hydrolases"/>
    <property type="match status" value="1"/>
</dbReference>
<dbReference type="Pfam" id="PF13614">
    <property type="entry name" value="AAA_31"/>
    <property type="match status" value="1"/>
</dbReference>
<dbReference type="RefSeq" id="WP_272435287.1">
    <property type="nucleotide sequence ID" value="NZ_JAMQKB010000002.1"/>
</dbReference>
<dbReference type="PANTHER" id="PTHR43384:SF4">
    <property type="entry name" value="CELLULOSE BIOSYNTHESIS PROTEIN BCSQ-RELATED"/>
    <property type="match status" value="1"/>
</dbReference>
<dbReference type="GO" id="GO:0016887">
    <property type="term" value="F:ATP hydrolysis activity"/>
    <property type="evidence" value="ECO:0007669"/>
    <property type="project" value="TreeGrafter"/>
</dbReference>
<dbReference type="PIRSF" id="PIRSF003092">
    <property type="entry name" value="MinD"/>
    <property type="match status" value="1"/>
</dbReference>
<dbReference type="EMBL" id="JAMQKB010000002">
    <property type="protein sequence ID" value="MDC3423559.1"/>
    <property type="molecule type" value="Genomic_DNA"/>
</dbReference>
<evidence type="ECO:0000259" key="3">
    <source>
        <dbReference type="Pfam" id="PF13614"/>
    </source>
</evidence>
<comment type="caution">
    <text evidence="4">The sequence shown here is derived from an EMBL/GenBank/DDBJ whole genome shotgun (WGS) entry which is preliminary data.</text>
</comment>
<dbReference type="InterPro" id="IPR025669">
    <property type="entry name" value="AAA_dom"/>
</dbReference>
<dbReference type="InterPro" id="IPR027417">
    <property type="entry name" value="P-loop_NTPase"/>
</dbReference>
<sequence length="289" mass="32550">MNDQAKNLRKKIESLRTIGQAKTIAVVSGKGGVGKSNFALNFSLCLANHNKRVLLFDLDIGMGNIDILLGLTASNSIVNMFDEQLTIQDIVETGPNSLSYIAGGSGLTDIFTMDETKFDYFLHQLNHLLNDYDFIIFDMGAGITEASSYYMLAVDECIVITTPEPTSMTDAYAMIKHASRKSPFLPMYLIVNRSLNRRIGEQTMERLQHVVRSFLEKELIPLGILPEDKIVLQAVTSQVPFLLFRPKADITITMTQIVQQYLDQNVNRSSSKKPPFAFVTKLKHFFRER</sequence>
<evidence type="ECO:0000313" key="5">
    <source>
        <dbReference type="Proteomes" id="UP001145050"/>
    </source>
</evidence>
<evidence type="ECO:0000256" key="2">
    <source>
        <dbReference type="ARBA" id="ARBA00022840"/>
    </source>
</evidence>
<evidence type="ECO:0000256" key="1">
    <source>
        <dbReference type="ARBA" id="ARBA00022741"/>
    </source>
</evidence>
<dbReference type="GO" id="GO:0051782">
    <property type="term" value="P:negative regulation of cell division"/>
    <property type="evidence" value="ECO:0007669"/>
    <property type="project" value="TreeGrafter"/>
</dbReference>
<accession>A0A9X3WUI3</accession>
<protein>
    <submittedName>
        <fullName evidence="4">MinD/ParA family protein</fullName>
    </submittedName>
</protein>
<reference evidence="4" key="1">
    <citation type="submission" date="2022-06" db="EMBL/GenBank/DDBJ databases">
        <title>Aquibacillus sp. a new bacterium isolated from soil saline samples.</title>
        <authorList>
            <person name="Galisteo C."/>
            <person name="De La Haba R."/>
            <person name="Sanchez-Porro C."/>
            <person name="Ventosa A."/>
        </authorList>
    </citation>
    <scope>NUCLEOTIDE SEQUENCE</scope>
    <source>
        <strain evidence="4">3ASR75-11</strain>
    </source>
</reference>
<evidence type="ECO:0000313" key="4">
    <source>
        <dbReference type="EMBL" id="MDC3423559.1"/>
    </source>
</evidence>
<dbReference type="AlphaFoldDB" id="A0A9X3WUI3"/>
<dbReference type="GO" id="GO:0009898">
    <property type="term" value="C:cytoplasmic side of plasma membrane"/>
    <property type="evidence" value="ECO:0007669"/>
    <property type="project" value="TreeGrafter"/>
</dbReference>
<feature type="domain" description="AAA" evidence="3">
    <location>
        <begin position="21"/>
        <end position="176"/>
    </location>
</feature>
<name>A0A9X3WUI3_9BACI</name>
<keyword evidence="2" id="KW-0067">ATP-binding</keyword>
<dbReference type="SUPFAM" id="SSF52540">
    <property type="entry name" value="P-loop containing nucleoside triphosphate hydrolases"/>
    <property type="match status" value="1"/>
</dbReference>
<dbReference type="Proteomes" id="UP001145050">
    <property type="component" value="Unassembled WGS sequence"/>
</dbReference>
<dbReference type="GO" id="GO:0005524">
    <property type="term" value="F:ATP binding"/>
    <property type="evidence" value="ECO:0007669"/>
    <property type="project" value="UniProtKB-KW"/>
</dbReference>
<keyword evidence="1" id="KW-0547">Nucleotide-binding</keyword>
<dbReference type="PANTHER" id="PTHR43384">
    <property type="entry name" value="SEPTUM SITE-DETERMINING PROTEIN MIND HOMOLOG, CHLOROPLASTIC-RELATED"/>
    <property type="match status" value="1"/>
</dbReference>
<proteinExistence type="predicted"/>
<keyword evidence="5" id="KW-1185">Reference proteome</keyword>
<organism evidence="4 5">
    <name type="scientific">Terrihalobacillus insolitus</name>
    <dbReference type="NCBI Taxonomy" id="2950438"/>
    <lineage>
        <taxon>Bacteria</taxon>
        <taxon>Bacillati</taxon>
        <taxon>Bacillota</taxon>
        <taxon>Bacilli</taxon>
        <taxon>Bacillales</taxon>
        <taxon>Bacillaceae</taxon>
        <taxon>Terrihalobacillus</taxon>
    </lineage>
</organism>
<dbReference type="InterPro" id="IPR025501">
    <property type="entry name" value="MinD_FleN"/>
</dbReference>
<gene>
    <name evidence="4" type="ORF">NC797_03430</name>
</gene>
<dbReference type="InterPro" id="IPR033875">
    <property type="entry name" value="FlhG"/>
</dbReference>
<dbReference type="CDD" id="cd02038">
    <property type="entry name" value="FlhG-like"/>
    <property type="match status" value="1"/>
</dbReference>
<dbReference type="GO" id="GO:0005829">
    <property type="term" value="C:cytosol"/>
    <property type="evidence" value="ECO:0007669"/>
    <property type="project" value="TreeGrafter"/>
</dbReference>
<dbReference type="InterPro" id="IPR050625">
    <property type="entry name" value="ParA/MinD_ATPase"/>
</dbReference>